<evidence type="ECO:0000256" key="6">
    <source>
        <dbReference type="ARBA" id="ARBA00022729"/>
    </source>
</evidence>
<evidence type="ECO:0000256" key="5">
    <source>
        <dbReference type="ARBA" id="ARBA00022692"/>
    </source>
</evidence>
<keyword evidence="6" id="KW-0732">Signal</keyword>
<dbReference type="InterPro" id="IPR004846">
    <property type="entry name" value="T2SS/T3SS_dom"/>
</dbReference>
<dbReference type="GO" id="GO:0015628">
    <property type="term" value="P:protein secretion by the type II secretion system"/>
    <property type="evidence" value="ECO:0007669"/>
    <property type="project" value="InterPro"/>
</dbReference>
<dbReference type="InterPro" id="IPR013356">
    <property type="entry name" value="T2SS_GspD"/>
</dbReference>
<accession>A0A3B0W898</accession>
<evidence type="ECO:0000256" key="4">
    <source>
        <dbReference type="ARBA" id="ARBA00022452"/>
    </source>
</evidence>
<dbReference type="InterPro" id="IPR049371">
    <property type="entry name" value="GspD-like_N0"/>
</dbReference>
<dbReference type="EMBL" id="UOFB01000090">
    <property type="protein sequence ID" value="VAW45539.1"/>
    <property type="molecule type" value="Genomic_DNA"/>
</dbReference>
<keyword evidence="3" id="KW-0813">Transport</keyword>
<comment type="subcellular location">
    <subcellularLocation>
        <location evidence="1">Cell outer membrane</location>
    </subcellularLocation>
</comment>
<reference evidence="14" key="1">
    <citation type="submission" date="2018-06" db="EMBL/GenBank/DDBJ databases">
        <authorList>
            <person name="Zhirakovskaya E."/>
        </authorList>
    </citation>
    <scope>NUCLEOTIDE SEQUENCE</scope>
</reference>
<dbReference type="Pfam" id="PF21305">
    <property type="entry name" value="type_II_gspD_N0"/>
    <property type="match status" value="1"/>
</dbReference>
<evidence type="ECO:0000256" key="10">
    <source>
        <dbReference type="SAM" id="MobiDB-lite"/>
    </source>
</evidence>
<feature type="compositionally biased region" description="Gly residues" evidence="10">
    <location>
        <begin position="296"/>
        <end position="307"/>
    </location>
</feature>
<dbReference type="GO" id="GO:0009279">
    <property type="term" value="C:cell outer membrane"/>
    <property type="evidence" value="ECO:0007669"/>
    <property type="project" value="UniProtKB-SubCell"/>
</dbReference>
<evidence type="ECO:0000259" key="12">
    <source>
        <dbReference type="Pfam" id="PF03958"/>
    </source>
</evidence>
<feature type="domain" description="NolW-like" evidence="12">
    <location>
        <begin position="189"/>
        <end position="254"/>
    </location>
</feature>
<dbReference type="InterPro" id="IPR005644">
    <property type="entry name" value="NolW-like"/>
</dbReference>
<keyword evidence="8" id="KW-0472">Membrane</keyword>
<dbReference type="InterPro" id="IPR050810">
    <property type="entry name" value="Bact_Secretion_Sys_Channel"/>
</dbReference>
<keyword evidence="7" id="KW-0653">Protein transport</keyword>
<evidence type="ECO:0000313" key="14">
    <source>
        <dbReference type="EMBL" id="VAW45539.1"/>
    </source>
</evidence>
<evidence type="ECO:0000256" key="9">
    <source>
        <dbReference type="ARBA" id="ARBA00023237"/>
    </source>
</evidence>
<evidence type="ECO:0000259" key="13">
    <source>
        <dbReference type="Pfam" id="PF21305"/>
    </source>
</evidence>
<keyword evidence="4" id="KW-1134">Transmembrane beta strand</keyword>
<dbReference type="InterPro" id="IPR001775">
    <property type="entry name" value="GspD/PilQ"/>
</dbReference>
<keyword evidence="5" id="KW-0812">Transmembrane</keyword>
<feature type="region of interest" description="Disordered" evidence="10">
    <location>
        <begin position="291"/>
        <end position="313"/>
    </location>
</feature>
<dbReference type="Gene3D" id="3.30.1370.120">
    <property type="match status" value="3"/>
</dbReference>
<evidence type="ECO:0000256" key="2">
    <source>
        <dbReference type="ARBA" id="ARBA00006980"/>
    </source>
</evidence>
<feature type="domain" description="GspD-like N0" evidence="13">
    <location>
        <begin position="33"/>
        <end position="101"/>
    </location>
</feature>
<evidence type="ECO:0000256" key="7">
    <source>
        <dbReference type="ARBA" id="ARBA00022927"/>
    </source>
</evidence>
<dbReference type="Pfam" id="PF00263">
    <property type="entry name" value="Secretin"/>
    <property type="match status" value="1"/>
</dbReference>
<evidence type="ECO:0000256" key="8">
    <source>
        <dbReference type="ARBA" id="ARBA00023136"/>
    </source>
</evidence>
<organism evidence="14">
    <name type="scientific">hydrothermal vent metagenome</name>
    <dbReference type="NCBI Taxonomy" id="652676"/>
    <lineage>
        <taxon>unclassified sequences</taxon>
        <taxon>metagenomes</taxon>
        <taxon>ecological metagenomes</taxon>
    </lineage>
</organism>
<dbReference type="PRINTS" id="PR00811">
    <property type="entry name" value="BCTERIALGSPD"/>
</dbReference>
<dbReference type="Pfam" id="PF03958">
    <property type="entry name" value="Secretin_N"/>
    <property type="match status" value="3"/>
</dbReference>
<proteinExistence type="inferred from homology"/>
<protein>
    <submittedName>
        <fullName evidence="14">General secretion pathway protein D</fullName>
    </submittedName>
</protein>
<dbReference type="NCBIfam" id="TIGR02517">
    <property type="entry name" value="type_II_gspD"/>
    <property type="match status" value="1"/>
</dbReference>
<dbReference type="InterPro" id="IPR038591">
    <property type="entry name" value="NolW-like_sf"/>
</dbReference>
<feature type="compositionally biased region" description="Polar residues" evidence="10">
    <location>
        <begin position="688"/>
        <end position="698"/>
    </location>
</feature>
<dbReference type="PANTHER" id="PTHR30332:SF24">
    <property type="entry name" value="SECRETIN GSPD-RELATED"/>
    <property type="match status" value="1"/>
</dbReference>
<name>A0A3B0W898_9ZZZZ</name>
<feature type="domain" description="NolW-like" evidence="12">
    <location>
        <begin position="260"/>
        <end position="360"/>
    </location>
</feature>
<gene>
    <name evidence="14" type="ORF">MNBD_GAMMA04-744</name>
</gene>
<feature type="domain" description="NolW-like" evidence="12">
    <location>
        <begin position="125"/>
        <end position="183"/>
    </location>
</feature>
<dbReference type="PANTHER" id="PTHR30332">
    <property type="entry name" value="PROBABLE GENERAL SECRETION PATHWAY PROTEIN D"/>
    <property type="match status" value="1"/>
</dbReference>
<dbReference type="AlphaFoldDB" id="A0A3B0W898"/>
<evidence type="ECO:0000256" key="1">
    <source>
        <dbReference type="ARBA" id="ARBA00004442"/>
    </source>
</evidence>
<evidence type="ECO:0000256" key="3">
    <source>
        <dbReference type="ARBA" id="ARBA00022448"/>
    </source>
</evidence>
<dbReference type="GO" id="GO:0015627">
    <property type="term" value="C:type II protein secretion system complex"/>
    <property type="evidence" value="ECO:0007669"/>
    <property type="project" value="InterPro"/>
</dbReference>
<evidence type="ECO:0000259" key="11">
    <source>
        <dbReference type="Pfam" id="PF00263"/>
    </source>
</evidence>
<keyword evidence="9" id="KW-0998">Cell outer membrane</keyword>
<sequence>MKKFRWLTIGVFTLMVSLGSIHTAMAEGSLKQNFKQVDIRTVIEAVAKISGYNIIIDPRVKGKVTFIAPAGMNPSELYQSLLAVLRVHGYAAIEGDSAIKIIPANMARDQFPYRSNDLTNDDWVTEVISINNVEATKLVAVLRPLIAKEGHLVALSDSNKLIVTDVVSNIKRLKNILKRVDVDTLGHYEVITVLNSSAEELSKTIKGIIGKPTGSNAKAVKVSFDARSNRLILSGDEQKRMILRALIAHLDVKVESESQVQVIYLRYAKATEMAETLRKVAGNRAILNSAKSEANSGGGNNGEGGGSAPVPTRSLSAKQLKDQISIEADERMNALIISAPTAIAHTLKGVIKQLDIRRAQVLIEAIFVELSEDRAANLGIEWALLGQAGAGIVNFSGAIPSLLGRTAEAATAAQGELIGRGFTIGAGALNNAGDQGWGALISALNSDSSSNILATPSILTLDNEEAEIVVGREVPFQTGSFTSGNNAATNPFNTIERKNVGLKLKVKPQINEGNEIYLDIDQEISDVLPKGEAVDLQTTKRQIKTRVIVGDGNIVVLGGLINEKETQTESKVPFFGDLPWIGGLFRSTSTAREKVNLMIFLRPVIIRNNETSDYYSQKKYTYMAEEQTHLLDKKGSRLLSDEDLRPRLPTLQEWRGAASSTATWPSVNKSNVQPLVSNVQPTEPVVSPKNTGNLSDSTAELLDL</sequence>
<comment type="similarity">
    <text evidence="2">Belongs to the bacterial secretin family. GSP D subfamily.</text>
</comment>
<feature type="domain" description="Type II/III secretion system secretin-like" evidence="11">
    <location>
        <begin position="443"/>
        <end position="607"/>
    </location>
</feature>
<feature type="region of interest" description="Disordered" evidence="10">
    <location>
        <begin position="678"/>
        <end position="704"/>
    </location>
</feature>